<protein>
    <submittedName>
        <fullName evidence="2">Transcriptional regulator</fullName>
    </submittedName>
</protein>
<feature type="region of interest" description="Disordered" evidence="1">
    <location>
        <begin position="71"/>
        <end position="267"/>
    </location>
</feature>
<reference evidence="3" key="1">
    <citation type="submission" date="2015-07" db="EMBL/GenBank/DDBJ databases">
        <authorList>
            <person name="Teixeira M.M."/>
            <person name="Souza R.C."/>
            <person name="Almeida L.G."/>
            <person name="Vicente V.A."/>
            <person name="de Hoog S."/>
            <person name="Bocca A.L."/>
            <person name="de Almeida S.R."/>
            <person name="Vasconcelos A.T."/>
            <person name="Felipe M.S."/>
        </authorList>
    </citation>
    <scope>NUCLEOTIDE SEQUENCE [LARGE SCALE GENOMIC DNA]</scope>
    <source>
        <strain evidence="3">KSF</strain>
    </source>
</reference>
<feature type="compositionally biased region" description="Basic and acidic residues" evidence="1">
    <location>
        <begin position="338"/>
        <end position="358"/>
    </location>
</feature>
<feature type="compositionally biased region" description="Low complexity" evidence="1">
    <location>
        <begin position="238"/>
        <end position="254"/>
    </location>
</feature>
<dbReference type="GO" id="GO:0005634">
    <property type="term" value="C:nucleus"/>
    <property type="evidence" value="ECO:0007669"/>
    <property type="project" value="TreeGrafter"/>
</dbReference>
<feature type="compositionally biased region" description="Polar residues" evidence="1">
    <location>
        <begin position="1"/>
        <end position="14"/>
    </location>
</feature>
<dbReference type="PANTHER" id="PTHR15410:SF2">
    <property type="entry name" value="HIRA-INTERACTING PROTEIN 3"/>
    <property type="match status" value="1"/>
</dbReference>
<dbReference type="VEuPathDB" id="FungiDB:CLCR_03561"/>
<organism evidence="2 3">
    <name type="scientific">Cladophialophora carrionii</name>
    <dbReference type="NCBI Taxonomy" id="86049"/>
    <lineage>
        <taxon>Eukaryota</taxon>
        <taxon>Fungi</taxon>
        <taxon>Dikarya</taxon>
        <taxon>Ascomycota</taxon>
        <taxon>Pezizomycotina</taxon>
        <taxon>Eurotiomycetes</taxon>
        <taxon>Chaetothyriomycetidae</taxon>
        <taxon>Chaetothyriales</taxon>
        <taxon>Herpotrichiellaceae</taxon>
        <taxon>Cladophialophora</taxon>
    </lineage>
</organism>
<accession>A0A1C1CH65</accession>
<feature type="compositionally biased region" description="Basic residues" evidence="1">
    <location>
        <begin position="152"/>
        <end position="173"/>
    </location>
</feature>
<evidence type="ECO:0000313" key="3">
    <source>
        <dbReference type="Proteomes" id="UP000094526"/>
    </source>
</evidence>
<dbReference type="InterPro" id="IPR037647">
    <property type="entry name" value="HIRIP3"/>
</dbReference>
<dbReference type="VEuPathDB" id="FungiDB:G647_04500"/>
<feature type="compositionally biased region" description="Low complexity" evidence="1">
    <location>
        <begin position="130"/>
        <end position="139"/>
    </location>
</feature>
<dbReference type="PANTHER" id="PTHR15410">
    <property type="entry name" value="HIRA-INTERACTING PROTEIN 3"/>
    <property type="match status" value="1"/>
</dbReference>
<dbReference type="OrthoDB" id="552755at2759"/>
<proteinExistence type="predicted"/>
<dbReference type="EMBL" id="LGRB01000013">
    <property type="protein sequence ID" value="OCT47853.1"/>
    <property type="molecule type" value="Genomic_DNA"/>
</dbReference>
<feature type="compositionally biased region" description="Acidic residues" evidence="1">
    <location>
        <begin position="179"/>
        <end position="191"/>
    </location>
</feature>
<keyword evidence="3" id="KW-1185">Reference proteome</keyword>
<dbReference type="eggNOG" id="ENOG502S0AG">
    <property type="taxonomic scope" value="Eukaryota"/>
</dbReference>
<name>A0A1C1CH65_9EURO</name>
<dbReference type="Proteomes" id="UP000094526">
    <property type="component" value="Unassembled WGS sequence"/>
</dbReference>
<dbReference type="AlphaFoldDB" id="A0A1C1CH65"/>
<gene>
    <name evidence="2" type="ORF">CLCR_03561</name>
</gene>
<dbReference type="STRING" id="86049.A0A1C1CH65"/>
<sequence length="385" mass="42248">MSASDSELSEASQTPTPPDHELEDALRRAVITAQKDQVDFSYKYIRTAAEGELGLTPGFFKSHEKWNQLSKQVIEEQMEAGPESHSPPPKPKAAGSRKKPAKRKSPETEPVPKKRQKTTKQAVDQDGSDDLSSPPSDLASDFEEGEEEQPKKKQRKAPAKARATKSKPVKGRNIKAAISEDEEDDRGEDENGATKADSLEAAVETKPAGKPADADASDSELSVLIDDKPPPKKRQQKDSSGSKPNKTTTKSSTKAKPEAEDPDQAEIKRLQGWLVKCGIRKLWGKELKPYETPKAKIKHLKSMLADVGMTGRYSLEKANQIKEARELAADIEAVQEGAERWGAVEDEDGGRGEKDVDSRPQPGARRLVRGARNYDFLSSDGEETD</sequence>
<evidence type="ECO:0000313" key="2">
    <source>
        <dbReference type="EMBL" id="OCT47853.1"/>
    </source>
</evidence>
<feature type="compositionally biased region" description="Basic and acidic residues" evidence="1">
    <location>
        <begin position="255"/>
        <end position="267"/>
    </location>
</feature>
<feature type="region of interest" description="Disordered" evidence="1">
    <location>
        <begin position="1"/>
        <end position="24"/>
    </location>
</feature>
<evidence type="ECO:0000256" key="1">
    <source>
        <dbReference type="SAM" id="MobiDB-lite"/>
    </source>
</evidence>
<comment type="caution">
    <text evidence="2">The sequence shown here is derived from an EMBL/GenBank/DDBJ whole genome shotgun (WGS) entry which is preliminary data.</text>
</comment>
<feature type="region of interest" description="Disordered" evidence="1">
    <location>
        <begin position="338"/>
        <end position="385"/>
    </location>
</feature>